<keyword evidence="12" id="KW-1185">Reference proteome</keyword>
<evidence type="ECO:0000256" key="4">
    <source>
        <dbReference type="ARBA" id="ARBA00022801"/>
    </source>
</evidence>
<dbReference type="EMBL" id="JBDFRB010000003">
    <property type="protein sequence ID" value="MEN2743746.1"/>
    <property type="molecule type" value="Genomic_DNA"/>
</dbReference>
<dbReference type="Proteomes" id="UP001422074">
    <property type="component" value="Unassembled WGS sequence"/>
</dbReference>
<evidence type="ECO:0000313" key="11">
    <source>
        <dbReference type="EMBL" id="MEN2743746.1"/>
    </source>
</evidence>
<evidence type="ECO:0000256" key="6">
    <source>
        <dbReference type="ARBA" id="ARBA00023049"/>
    </source>
</evidence>
<feature type="region of interest" description="Disordered" evidence="8">
    <location>
        <begin position="25"/>
        <end position="61"/>
    </location>
</feature>
<evidence type="ECO:0000256" key="3">
    <source>
        <dbReference type="ARBA" id="ARBA00022723"/>
    </source>
</evidence>
<protein>
    <recommendedName>
        <fullName evidence="7">Neutral metalloproteinase</fullName>
        <ecNumber evidence="7">3.4.24.-</ecNumber>
    </recommendedName>
</protein>
<feature type="compositionally biased region" description="Gly residues" evidence="8">
    <location>
        <begin position="396"/>
        <end position="432"/>
    </location>
</feature>
<feature type="region of interest" description="Disordered" evidence="8">
    <location>
        <begin position="389"/>
        <end position="440"/>
    </location>
</feature>
<keyword evidence="2 7" id="KW-0645">Protease</keyword>
<comment type="subcellular location">
    <subcellularLocation>
        <location evidence="7">Secreted</location>
    </subcellularLocation>
</comment>
<organism evidence="11 12">
    <name type="scientific">Sinomonas halotolerans</name>
    <dbReference type="NCBI Taxonomy" id="1644133"/>
    <lineage>
        <taxon>Bacteria</taxon>
        <taxon>Bacillati</taxon>
        <taxon>Actinomycetota</taxon>
        <taxon>Actinomycetes</taxon>
        <taxon>Micrococcales</taxon>
        <taxon>Micrococcaceae</taxon>
        <taxon>Sinomonas</taxon>
    </lineage>
</organism>
<keyword evidence="5 7" id="KW-0862">Zinc</keyword>
<dbReference type="InterPro" id="IPR027268">
    <property type="entry name" value="Peptidase_M4/M1_CTD_sf"/>
</dbReference>
<dbReference type="Gene3D" id="1.10.390.10">
    <property type="entry name" value="Neutral Protease Domain 2"/>
    <property type="match status" value="1"/>
</dbReference>
<dbReference type="InterPro" id="IPR001570">
    <property type="entry name" value="Peptidase_M4_C_domain"/>
</dbReference>
<dbReference type="PRINTS" id="PR00730">
    <property type="entry name" value="THERMOLYSIN"/>
</dbReference>
<sequence>MSRSEAPVRHQGAVPPYLLEHLAHCDGARPTALPGRPGAATGTPDRTAPDDTPEEGRQTRVGLDVVAELARRTLLADERMRRQRERPPHGPHPGILARPGTLRREISDAENTERLPGTIARKEGQIPVDDADVNRAYDGLGSTYRFLEEIFEQSSIDGAGLALEGTVHYGVGYDNAFWDGSRMVFGDGDGKVFGSFTTSLSIIAHELGHGLLQNTTDLTYRGQSGALNESFADVFGVLVEQFSRAHGVEEASWVVGEGIFMPGIKGTGVRSLKAPGTAYDDPMLGKDPQPGHMDDYVRTREDNGGVHVNSGIPNHAFYLTAAELGGKAWEKAGKIWFHTIALRKLDVDVDFRGFARETVRAARSLYGRESAEEKAVRAGWRGVGITVRLTDKNGSGSKGSGSKGSGTNGPGSTGSGTNGSGSKGSGSTGAGSGKAAAARR</sequence>
<feature type="domain" description="Peptidase M4 C-terminal" evidence="10">
    <location>
        <begin position="217"/>
        <end position="385"/>
    </location>
</feature>
<dbReference type="InterPro" id="IPR023612">
    <property type="entry name" value="Peptidase_M4"/>
</dbReference>
<evidence type="ECO:0000256" key="2">
    <source>
        <dbReference type="ARBA" id="ARBA00022670"/>
    </source>
</evidence>
<accession>A0ABU9WX41</accession>
<evidence type="ECO:0000256" key="7">
    <source>
        <dbReference type="RuleBase" id="RU366073"/>
    </source>
</evidence>
<name>A0ABU9WX41_9MICC</name>
<dbReference type="PANTHER" id="PTHR43579">
    <property type="match status" value="1"/>
</dbReference>
<evidence type="ECO:0000313" key="12">
    <source>
        <dbReference type="Proteomes" id="UP001422074"/>
    </source>
</evidence>
<keyword evidence="4 7" id="KW-0378">Hydrolase</keyword>
<evidence type="ECO:0000259" key="9">
    <source>
        <dbReference type="Pfam" id="PF01447"/>
    </source>
</evidence>
<evidence type="ECO:0000259" key="10">
    <source>
        <dbReference type="Pfam" id="PF02868"/>
    </source>
</evidence>
<dbReference type="CDD" id="cd09597">
    <property type="entry name" value="M4_TLP"/>
    <property type="match status" value="1"/>
</dbReference>
<comment type="caution">
    <text evidence="11">The sequence shown here is derived from an EMBL/GenBank/DDBJ whole genome shotgun (WGS) entry which is preliminary data.</text>
</comment>
<dbReference type="InterPro" id="IPR052759">
    <property type="entry name" value="Metalloprotease_M4"/>
</dbReference>
<dbReference type="InterPro" id="IPR013856">
    <property type="entry name" value="Peptidase_M4_domain"/>
</dbReference>
<feature type="domain" description="Peptidase M4" evidence="9">
    <location>
        <begin position="136"/>
        <end position="212"/>
    </location>
</feature>
<dbReference type="SUPFAM" id="SSF55486">
    <property type="entry name" value="Metalloproteases ('zincins'), catalytic domain"/>
    <property type="match status" value="1"/>
</dbReference>
<evidence type="ECO:0000256" key="1">
    <source>
        <dbReference type="ARBA" id="ARBA00009388"/>
    </source>
</evidence>
<keyword evidence="7" id="KW-0964">Secreted</keyword>
<keyword evidence="3" id="KW-0479">Metal-binding</keyword>
<gene>
    <name evidence="11" type="ORF">ABCQ75_04240</name>
</gene>
<dbReference type="Pfam" id="PF01447">
    <property type="entry name" value="Peptidase_M4"/>
    <property type="match status" value="1"/>
</dbReference>
<evidence type="ECO:0000256" key="8">
    <source>
        <dbReference type="SAM" id="MobiDB-lite"/>
    </source>
</evidence>
<dbReference type="RefSeq" id="WP_345883285.1">
    <property type="nucleotide sequence ID" value="NZ_JBDFRB010000003.1"/>
</dbReference>
<keyword evidence="6 7" id="KW-0482">Metalloprotease</keyword>
<reference evidence="11 12" key="1">
    <citation type="submission" date="2024-05" db="EMBL/GenBank/DDBJ databases">
        <title>Sinomonas sp. nov., isolated from a waste landfill.</title>
        <authorList>
            <person name="Zhao Y."/>
        </authorList>
    </citation>
    <scope>NUCLEOTIDE SEQUENCE [LARGE SCALE GENOMIC DNA]</scope>
    <source>
        <strain evidence="11 12">CCTCC AB2014300</strain>
    </source>
</reference>
<proteinExistence type="inferred from homology"/>
<comment type="function">
    <text evidence="7">Extracellular zinc metalloprotease.</text>
</comment>
<evidence type="ECO:0000256" key="5">
    <source>
        <dbReference type="ARBA" id="ARBA00022833"/>
    </source>
</evidence>
<dbReference type="Pfam" id="PF02868">
    <property type="entry name" value="Peptidase_M4_C"/>
    <property type="match status" value="1"/>
</dbReference>
<dbReference type="PANTHER" id="PTHR43579:SF1">
    <property type="entry name" value="NEUTRAL METALLOPROTEINASE"/>
    <property type="match status" value="1"/>
</dbReference>
<dbReference type="EC" id="3.4.24.-" evidence="7"/>
<dbReference type="Gene3D" id="3.10.170.10">
    <property type="match status" value="1"/>
</dbReference>
<comment type="cofactor">
    <cofactor evidence="7">
        <name>Zn(2+)</name>
        <dbReference type="ChEBI" id="CHEBI:29105"/>
    </cofactor>
</comment>
<comment type="similarity">
    <text evidence="1 7">Belongs to the peptidase M4 family.</text>
</comment>